<evidence type="ECO:0000313" key="2">
    <source>
        <dbReference type="Proteomes" id="UP000239833"/>
    </source>
</evidence>
<dbReference type="Pfam" id="PF20074">
    <property type="entry name" value="DUF6470"/>
    <property type="match status" value="1"/>
</dbReference>
<accession>A0A2L1U881</accession>
<dbReference type="GeneID" id="64216994"/>
<organism evidence="1 2">
    <name type="scientific">Paenibacillus larvae subsp. larvae</name>
    <dbReference type="NCBI Taxonomy" id="147375"/>
    <lineage>
        <taxon>Bacteria</taxon>
        <taxon>Bacillati</taxon>
        <taxon>Bacillota</taxon>
        <taxon>Bacilli</taxon>
        <taxon>Bacillales</taxon>
        <taxon>Paenibacillaceae</taxon>
        <taxon>Paenibacillus</taxon>
    </lineage>
</organism>
<name>A0A2L1U881_9BACL</name>
<dbReference type="AlphaFoldDB" id="A0A2L1U881"/>
<dbReference type="Proteomes" id="UP000239833">
    <property type="component" value="Chromosome"/>
</dbReference>
<reference evidence="2" key="1">
    <citation type="submission" date="2017-02" db="EMBL/GenBank/DDBJ databases">
        <title>Delineation of Paenibacillus larvae strains originating from foulbrood outbreaks.</title>
        <authorList>
            <person name="Beims H."/>
            <person name="Bunk B."/>
            <person name="Sproeer C."/>
            <person name="Mohr K.I."/>
            <person name="Pradella S."/>
            <person name="Guenther G."/>
            <person name="Rohde M."/>
            <person name="von der Ohe W."/>
            <person name="Steinert M."/>
        </authorList>
    </citation>
    <scope>NUCLEOTIDE SEQUENCE [LARGE SCALE GENOMIC DNA]</scope>
    <source>
        <strain evidence="2">Eric_III</strain>
    </source>
</reference>
<proteinExistence type="predicted"/>
<dbReference type="EMBL" id="CP019655">
    <property type="protein sequence ID" value="AVF24376.1"/>
    <property type="molecule type" value="Genomic_DNA"/>
</dbReference>
<sequence length="187" mass="21036">MFPTLSIHQEFGKIGIEAGLGESEIRQPRADMQITTTPAKLEMRSPQPELSIDQSQAWEALTGGKVIPFNNRIYSQNPQIFLQSLANIVERGNKLAAFHKGYTAANVLGPEWQNTGTKLDYMGPAGYDNVDIHFTTYDRDLQVTEGDVQLSIRVNPPDIQYHPKKVRIWMERFPSLIITPPSIDLKG</sequence>
<protein>
    <submittedName>
        <fullName evidence="1">Uncharacterized protein</fullName>
    </submittedName>
</protein>
<gene>
    <name evidence="1" type="ORF">ERICIII_00110</name>
</gene>
<evidence type="ECO:0000313" key="1">
    <source>
        <dbReference type="EMBL" id="AVF24376.1"/>
    </source>
</evidence>
<dbReference type="RefSeq" id="WP_077996445.1">
    <property type="nucleotide sequence ID" value="NZ_CP019655.1"/>
</dbReference>
<dbReference type="InterPro" id="IPR045527">
    <property type="entry name" value="DUF6470"/>
</dbReference>